<feature type="domain" description="Disease resistance protein winged helix" evidence="10">
    <location>
        <begin position="476"/>
        <end position="541"/>
    </location>
</feature>
<name>A0A8J5IBE2_ZINOF</name>
<keyword evidence="13" id="KW-1185">Reference proteome</keyword>
<dbReference type="InterPro" id="IPR036388">
    <property type="entry name" value="WH-like_DNA-bd_sf"/>
</dbReference>
<dbReference type="InterPro" id="IPR056789">
    <property type="entry name" value="LRR_R13L1-DRL21"/>
</dbReference>
<dbReference type="Gene3D" id="1.10.10.10">
    <property type="entry name" value="Winged helix-like DNA-binding domain superfamily/Winged helix DNA-binding domain"/>
    <property type="match status" value="2"/>
</dbReference>
<dbReference type="SUPFAM" id="SSF52540">
    <property type="entry name" value="P-loop containing nucleoside triphosphate hydrolases"/>
    <property type="match status" value="2"/>
</dbReference>
<proteinExistence type="inferred from homology"/>
<dbReference type="PANTHER" id="PTHR36766">
    <property type="entry name" value="PLANT BROAD-SPECTRUM MILDEW RESISTANCE PROTEIN RPW8"/>
    <property type="match status" value="1"/>
</dbReference>
<keyword evidence="3" id="KW-0677">Repeat</keyword>
<dbReference type="Pfam" id="PF18052">
    <property type="entry name" value="Rx_N"/>
    <property type="match status" value="2"/>
</dbReference>
<feature type="domain" description="Disease resistance protein winged helix" evidence="10">
    <location>
        <begin position="1634"/>
        <end position="1699"/>
    </location>
</feature>
<dbReference type="Pfam" id="PF00931">
    <property type="entry name" value="NB-ARC"/>
    <property type="match status" value="2"/>
</dbReference>
<evidence type="ECO:0000256" key="2">
    <source>
        <dbReference type="ARBA" id="ARBA00022614"/>
    </source>
</evidence>
<dbReference type="GO" id="GO:0005524">
    <property type="term" value="F:ATP binding"/>
    <property type="evidence" value="ECO:0007669"/>
    <property type="project" value="UniProtKB-KW"/>
</dbReference>
<sequence length="2298" mass="263018">MASERRKQGSAAALFCNQMAVALTVGGWFAQAFIQTLIDKASDKSIQLFAQRRGFAEDMENLHPSLLEIQIILDEVQISRSNNTKWKTLMQELKDAAYDAEDLIDEFQYHVLRQKIKGEEEDKVAGGSSGLSNMFYAAKKKLLGSSHSLEEDDTRARVRKMQGRLEKIANRMKSIMNVLPPHDRRKQPEVKFQARESCSSPATDIMFGRDKELNQVVDWLLESANQVEPASAFVNDTFSVLPIVGIGGAGKTTLAQYAHKHNRVQVHFHLKIWVCVSDNFTVQGLAKSIIQSVAPQKQYDNMGLEPLQKLLHEHIADKKFLLVLDDVWSDNKSIWHKLCALLKVGAHGSKIIVTTRDVKVSKMVSLVEPILLHGLDEDAFWQLFKKCSFGTLNPGDYPELEDIGRKIARKLKGSPLAAKTLGSVLQSDLRQQHWDTIMKSDIWKVKQDEEDIMHVLHLSYEYLNENMKQCFAFCSVFPKDYKFDKAVLVQMWIAEGFIEDKNTKRMEDVGSDYFLEFVNRSFFQEFGYGLFVMHDLIHDLAEMISAEETCRIENNRQTKMLSTIRHLRVEEEGKLPLEFSGYDKLHTLMLRKNSPPNSLFEKLRSIRVLDVSWCGLQELSEHIGKLIHLRYLDISWNSEIKILPDSLFDLYNLQTLKVEGCSKLEYIPQELSKLVNLRCIDADDMFLVMVKDVRRLTNLQELPTFSVQEDDGLKLEQLKDMTQLHGTLHIQNLENVVDSTEAQQAELKNKVRLNKLVLEWNDEKDAKLEEEVIEGLQPHKSLKILKIKGYNGGRSPSWLMPKVLSNLEKLYLVNCKGWDDVLPFIGQRLHLIELHMDGMPALKQLSHEFEGKCFPKLEVLYLYELPALEEWSWTEGKDLFPCMRELRVSYCHKLKRLPPFPPSLEMLTIECCPRLKLNSRTEDDEEGGCHLPPSLKGLKISQWPHITSISLVQSVELQYLYISKCDELRWMECLGVLKSLKQLNIVGCPKLVQLDVEDEQSASLLPSLRYLCVDNTALLKMFPLRNSLPFITELVFVSCSEEVIFEEPILVRSLTAVTSLSFIGCEKLQSLPAKLLHCLPFLKTLMVYNCPQLQSLPEIGLSPFLKTLDICDCPQIQAMPEDGLPMSLDDFQCSGDVHPNLKEQSDKFFVDTYNKRKARSERRARICRCSLICNQMAVSLTVVGGWFAQAFIQTLIDKASDKSIQLFAERRGFAADMDKLRISLLETQIILDEVQISRSNNTKWKRLMQELKDAAYDAEDLIDEFQYHVLRQKVKGEEENKASGSSGLPNIFSVAKEKLFGSSHSLEEDAMRASVVEIQGRLERIANSMKSIMNVLPSNDRGKQPDQVKFQARESCSSPVTDILFGRDKELNQVVDWLLGSANQVEPASEFVTDTFSVLPIVGIGGAGKTTLAQYAHKHNRVQVHFHLKIWVCVSDNFTVQGLAKSVIQSVTPQKQYDSMGLEPLQKLLHEHIANKKFLLVLDDVWSDNKSIWHKFCALLKVGAHGSKIIVTTRDMKVSKMVSLVEPILLHGLDEDAFWQLFKKCSFGTLDPTDYPELEDIGRKIARKLKGSPLAAKTLGSVLKSDLCQQHWDTIMKSDIWKVKQDEDDIMPALHLSYQYLNENLKQCFSFCSVFPKDYVFEEAELVRMWMAEGFIEDKNTKRMEDVGSDYFLEFVNRSFFQEFKFGGFVMHDLIHDLAEMISAEDTCSIEIKRQTNTLSIVRHLRVEGKLPLEFFGYDKLHTLLLRTKSPPDSIFEKLRSIRVLDVSWCDLQELSEHISKLIHLRYLDISWNSEIKILPNSLCDLYNLQTLKIQGCDELKSVPQELSKLANLRHIYADPKFWKMIKDVRKLTNLQELSIFRVQEDDGLKLGQLKDMTQLHGTLGICNLENVVDSTEAQQAELKNKVRLNKLVLEWNDKKDAKLEEEVIEGLQPHESLKILKIEGYNGGRSPSWLMPKVLSNLEELELANCKGWDDVLPFIGQRLHLIELRMTNMPALKRLSHEFEGKCFPKLKVLELSYFPALREWSWTEGKDLFPCMRELRVCLCPKLKRLPPFPPSLEILRIEDCPKLILNSRTEDDGEGGCYLPPSLKVLELDNCGEYSKLLPECLPNLRLVTRLTIRHCPHKTSIPLVQLDVEDEQAASFLSSLRYLCVDNTALLKMFPLRNSLPFITELEINSCSEEVIFEEEILVRSLPAVTSLSFCFCDALQSLPTELLHSFPFLEELKIHNCPQLQSLPDIGLSPFLKTLRICYCPQIPAIPEAGLPQSLEIFDCFGNVHPTLKEQSQKFYADRYDIGE</sequence>
<dbReference type="InterPro" id="IPR032675">
    <property type="entry name" value="LRR_dom_sf"/>
</dbReference>
<feature type="domain" description="R13L1/DRL21-like LRR repeat region" evidence="11">
    <location>
        <begin position="715"/>
        <end position="839"/>
    </location>
</feature>
<dbReference type="GO" id="GO:0002758">
    <property type="term" value="P:innate immune response-activating signaling pathway"/>
    <property type="evidence" value="ECO:0007669"/>
    <property type="project" value="UniProtKB-ARBA"/>
</dbReference>
<dbReference type="GO" id="GO:0043531">
    <property type="term" value="F:ADP binding"/>
    <property type="evidence" value="ECO:0007669"/>
    <property type="project" value="InterPro"/>
</dbReference>
<comment type="caution">
    <text evidence="12">The sequence shown here is derived from an EMBL/GenBank/DDBJ whole genome shotgun (WGS) entry which is preliminary data.</text>
</comment>
<dbReference type="InterPro" id="IPR027417">
    <property type="entry name" value="P-loop_NTPase"/>
</dbReference>
<evidence type="ECO:0000259" key="11">
    <source>
        <dbReference type="Pfam" id="PF25019"/>
    </source>
</evidence>
<dbReference type="GO" id="GO:0042742">
    <property type="term" value="P:defense response to bacterium"/>
    <property type="evidence" value="ECO:0007669"/>
    <property type="project" value="UniProtKB-ARBA"/>
</dbReference>
<evidence type="ECO:0000313" key="13">
    <source>
        <dbReference type="Proteomes" id="UP000734854"/>
    </source>
</evidence>
<evidence type="ECO:0000256" key="5">
    <source>
        <dbReference type="ARBA" id="ARBA00022821"/>
    </source>
</evidence>
<protein>
    <submittedName>
        <fullName evidence="12">Uncharacterized protein</fullName>
    </submittedName>
</protein>
<keyword evidence="6" id="KW-0067">ATP-binding</keyword>
<dbReference type="Pfam" id="PF23559">
    <property type="entry name" value="WHD_DRP"/>
    <property type="match status" value="2"/>
</dbReference>
<evidence type="ECO:0000256" key="4">
    <source>
        <dbReference type="ARBA" id="ARBA00022741"/>
    </source>
</evidence>
<dbReference type="InterPro" id="IPR058922">
    <property type="entry name" value="WHD_DRP"/>
</dbReference>
<dbReference type="FunFam" id="1.10.10.10:FF:000322">
    <property type="entry name" value="Probable disease resistance protein At1g63360"/>
    <property type="match status" value="2"/>
</dbReference>
<dbReference type="EMBL" id="JACMSC010000002">
    <property type="protein sequence ID" value="KAG6531034.1"/>
    <property type="molecule type" value="Genomic_DNA"/>
</dbReference>
<comment type="similarity">
    <text evidence="1">Belongs to the disease resistance NB-LRR family.</text>
</comment>
<dbReference type="InterPro" id="IPR042197">
    <property type="entry name" value="Apaf_helical"/>
</dbReference>
<feature type="transmembrane region" description="Helical" evidence="7">
    <location>
        <begin position="12"/>
        <end position="34"/>
    </location>
</feature>
<evidence type="ECO:0000313" key="12">
    <source>
        <dbReference type="EMBL" id="KAG6531034.1"/>
    </source>
</evidence>
<feature type="domain" description="NB-ARC" evidence="8">
    <location>
        <begin position="1394"/>
        <end position="1547"/>
    </location>
</feature>
<evidence type="ECO:0000259" key="10">
    <source>
        <dbReference type="Pfam" id="PF23559"/>
    </source>
</evidence>
<dbReference type="Pfam" id="PF25019">
    <property type="entry name" value="LRR_R13L1-DRL21"/>
    <property type="match status" value="2"/>
</dbReference>
<feature type="domain" description="NB-ARC" evidence="8">
    <location>
        <begin position="235"/>
        <end position="389"/>
    </location>
</feature>
<dbReference type="InterPro" id="IPR002182">
    <property type="entry name" value="NB-ARC"/>
</dbReference>
<feature type="domain" description="Disease resistance N-terminal" evidence="9">
    <location>
        <begin position="33"/>
        <end position="119"/>
    </location>
</feature>
<organism evidence="12 13">
    <name type="scientific">Zingiber officinale</name>
    <name type="common">Ginger</name>
    <name type="synonym">Amomum zingiber</name>
    <dbReference type="NCBI Taxonomy" id="94328"/>
    <lineage>
        <taxon>Eukaryota</taxon>
        <taxon>Viridiplantae</taxon>
        <taxon>Streptophyta</taxon>
        <taxon>Embryophyta</taxon>
        <taxon>Tracheophyta</taxon>
        <taxon>Spermatophyta</taxon>
        <taxon>Magnoliopsida</taxon>
        <taxon>Liliopsida</taxon>
        <taxon>Zingiberales</taxon>
        <taxon>Zingiberaceae</taxon>
        <taxon>Zingiber</taxon>
    </lineage>
</organism>
<evidence type="ECO:0000256" key="3">
    <source>
        <dbReference type="ARBA" id="ARBA00022737"/>
    </source>
</evidence>
<keyword evidence="5" id="KW-0611">Plant defense</keyword>
<evidence type="ECO:0000256" key="1">
    <source>
        <dbReference type="ARBA" id="ARBA00008894"/>
    </source>
</evidence>
<keyword evidence="4" id="KW-0547">Nucleotide-binding</keyword>
<dbReference type="Gene3D" id="1.10.8.430">
    <property type="entry name" value="Helical domain of apoptotic protease-activating factors"/>
    <property type="match status" value="1"/>
</dbReference>
<keyword evidence="7" id="KW-0812">Transmembrane</keyword>
<evidence type="ECO:0000259" key="9">
    <source>
        <dbReference type="Pfam" id="PF18052"/>
    </source>
</evidence>
<accession>A0A8J5IBE2</accession>
<keyword evidence="7" id="KW-1133">Transmembrane helix</keyword>
<dbReference type="GO" id="GO:0009626">
    <property type="term" value="P:plant-type hypersensitive response"/>
    <property type="evidence" value="ECO:0007669"/>
    <property type="project" value="UniProtKB-ARBA"/>
</dbReference>
<keyword evidence="7" id="KW-0472">Membrane</keyword>
<keyword evidence="2" id="KW-0433">Leucine-rich repeat</keyword>
<dbReference type="SUPFAM" id="SSF52058">
    <property type="entry name" value="L domain-like"/>
    <property type="match status" value="4"/>
</dbReference>
<evidence type="ECO:0000259" key="8">
    <source>
        <dbReference type="Pfam" id="PF00931"/>
    </source>
</evidence>
<dbReference type="InterPro" id="IPR041118">
    <property type="entry name" value="Rx_N"/>
</dbReference>
<gene>
    <name evidence="12" type="ORF">ZIOFF_004804</name>
</gene>
<evidence type="ECO:0000256" key="7">
    <source>
        <dbReference type="SAM" id="Phobius"/>
    </source>
</evidence>
<dbReference type="Proteomes" id="UP000734854">
    <property type="component" value="Unassembled WGS sequence"/>
</dbReference>
<dbReference type="PRINTS" id="PR00364">
    <property type="entry name" value="DISEASERSIST"/>
</dbReference>
<reference evidence="12 13" key="1">
    <citation type="submission" date="2020-08" db="EMBL/GenBank/DDBJ databases">
        <title>Plant Genome Project.</title>
        <authorList>
            <person name="Zhang R.-G."/>
        </authorList>
    </citation>
    <scope>NUCLEOTIDE SEQUENCE [LARGE SCALE GENOMIC DNA]</scope>
    <source>
        <tissue evidence="12">Rhizome</tissue>
    </source>
</reference>
<dbReference type="Gene3D" id="1.20.5.4130">
    <property type="match status" value="2"/>
</dbReference>
<dbReference type="PANTHER" id="PTHR36766:SF40">
    <property type="entry name" value="DISEASE RESISTANCE PROTEIN RGA3"/>
    <property type="match status" value="1"/>
</dbReference>
<feature type="domain" description="Disease resistance N-terminal" evidence="9">
    <location>
        <begin position="1191"/>
        <end position="1277"/>
    </location>
</feature>
<dbReference type="Gene3D" id="3.40.50.300">
    <property type="entry name" value="P-loop containing nucleotide triphosphate hydrolases"/>
    <property type="match status" value="2"/>
</dbReference>
<evidence type="ECO:0000256" key="6">
    <source>
        <dbReference type="ARBA" id="ARBA00022840"/>
    </source>
</evidence>
<dbReference type="Gene3D" id="3.80.10.10">
    <property type="entry name" value="Ribonuclease Inhibitor"/>
    <property type="match status" value="5"/>
</dbReference>
<feature type="domain" description="R13L1/DRL21-like LRR repeat region" evidence="11">
    <location>
        <begin position="1871"/>
        <end position="1995"/>
    </location>
</feature>